<dbReference type="InterPro" id="IPR007706">
    <property type="entry name" value="EBNA-3/4/6"/>
</dbReference>
<sequence>MEEDRPAAPAPDDSMEDEEAPSTSGVQEQAPGGDETIVVAEESDSGSEESSMSLSSPQQKGVKRKLGNDDEGAIVQPTPLPEGMPLLELVVQGSGGQATPLTLRAILQALGASSLHPPTRALDRFFGSQLPSTHQFVSLAMAIRQAVRDRRRTQAGIRGQVAWKLASPNVAWRMGYLTYRSWMYSYSDDRPNRILISLQVTLACESGARCHVAFSAGTFRPWVHNRADFMWMSSQVRVGEIVQSCDRFYRVFFDYLAIFKSPAFIWENVLAPEQRLAFMEFLGYLQGTDDQLVMRFVDDALRTTKIETPWLSANPGLALLHGWTAAMLRGRVLGRDALGVSSEEPGEDTPGETQTESEDSDSDADEEIPHIVSRDEEKSTRPPLFLRRMHRLMLWRTTESRKAQAEAHQMDGATPTDSAPRPTEGIRETGLPKGRRKALRPEPAPSRGETLELANMIRQQHSGARQTRDAVAPAISDVTQEPTVRPSTSTLGAGSYSQRADEVPGGANDQTPGGPGPFVRPWEIPTPQVPSPAPVLVRPRPIAVRTRLASRLAAPSSSAPVQGMSVASTPIRPATPRATLPGMSFGELGGPTHMPRPQYASPVGYLPARPSIHRAPGVPPPPTMAPILHGPVPRQEAMPRIGRPPLRPRVLRLPQAFPYFSPTGVPVRTYLALMRSRELGRPHPGVSMEPWSEHNISQVQVSTPRAPAPDHPRFPRADFRHSVGPGPLSGVPPLVPRQVPEPIRQWTPGANIGPRQQMIVIEPIRPQNQMFPQARPGQGVDMSQIPAAEPQVPPYVEIPVSEPSGSGHPLVSAVTQCNVSQYDLGEDSEVSESIEELETSEIGEALDLSIHNRPVIKTPEIIVVEHGGNQSDIYTGARVKVSAMVHSGQGADLPDLEDPQDEE</sequence>
<feature type="region of interest" description="Disordered" evidence="6">
    <location>
        <begin position="1"/>
        <end position="80"/>
    </location>
</feature>
<proteinExistence type="predicted"/>
<keyword evidence="3" id="KW-0945">Host-virus interaction</keyword>
<evidence type="ECO:0000313" key="7">
    <source>
        <dbReference type="EMBL" id="AAG49991.1"/>
    </source>
</evidence>
<evidence type="ECO:0000256" key="4">
    <source>
        <dbReference type="ARBA" id="ARBA00023015"/>
    </source>
</evidence>
<dbReference type="GO" id="GO:0042025">
    <property type="term" value="C:host cell nucleus"/>
    <property type="evidence" value="ECO:0007669"/>
    <property type="project" value="UniProtKB-SubCell"/>
</dbReference>
<keyword evidence="2" id="KW-1048">Host nucleus</keyword>
<feature type="region of interest" description="Disordered" evidence="6">
    <location>
        <begin position="339"/>
        <end position="384"/>
    </location>
</feature>
<organismHost>
    <name type="scientific">Macaca fascicularis</name>
    <name type="common">Crab-eating macaque</name>
    <name type="synonym">Cynomolgus monkey</name>
    <dbReference type="NCBI Taxonomy" id="9541"/>
</organismHost>
<accession>Q99D36</accession>
<organismHost>
    <name type="scientific">Macaca mulatta</name>
    <name type="common">Rhesus macaque</name>
    <dbReference type="NCBI Taxonomy" id="9544"/>
</organismHost>
<feature type="compositionally biased region" description="Acidic residues" evidence="6">
    <location>
        <begin position="344"/>
        <end position="366"/>
    </location>
</feature>
<gene>
    <name evidence="7" type="primary">3A</name>
</gene>
<evidence type="ECO:0000256" key="6">
    <source>
        <dbReference type="SAM" id="MobiDB-lite"/>
    </source>
</evidence>
<dbReference type="Pfam" id="PF05009">
    <property type="entry name" value="EBV-NA3"/>
    <property type="match status" value="1"/>
</dbReference>
<keyword evidence="5" id="KW-0804">Transcription</keyword>
<dbReference type="GO" id="GO:0016032">
    <property type="term" value="P:viral process"/>
    <property type="evidence" value="ECO:0007669"/>
    <property type="project" value="InterPro"/>
</dbReference>
<evidence type="ECO:0000256" key="5">
    <source>
        <dbReference type="ARBA" id="ARBA00023163"/>
    </source>
</evidence>
<organism evidence="7">
    <name type="scientific">Cercopithecine herpesvirus 12</name>
    <name type="common">CeHV-12</name>
    <name type="synonym">Baboon herpesvirus</name>
    <dbReference type="NCBI Taxonomy" id="106332"/>
    <lineage>
        <taxon>Viruses</taxon>
        <taxon>Duplodnaviria</taxon>
        <taxon>Heunggongvirae</taxon>
        <taxon>Peploviricota</taxon>
        <taxon>Herviviricetes</taxon>
        <taxon>Herpesvirales</taxon>
        <taxon>Orthoherpesviridae</taxon>
        <taxon>Gammaherpesvirinae</taxon>
        <taxon>Lymphocryptovirus</taxon>
        <taxon>Lymphocryptovirus papiinegamma1</taxon>
    </lineage>
</organism>
<name>Q99D36_CHV12</name>
<protein>
    <submittedName>
        <fullName evidence="7">EBNA-3A-like protein</fullName>
    </submittedName>
</protein>
<feature type="compositionally biased region" description="Basic and acidic residues" evidence="6">
    <location>
        <begin position="399"/>
        <end position="409"/>
    </location>
</feature>
<organismHost>
    <name type="scientific">Macaca nemestrina</name>
    <name type="common">Pig-tailed macaque</name>
    <dbReference type="NCBI Taxonomy" id="9545"/>
</organismHost>
<dbReference type="EMBL" id="AF317285">
    <property type="protein sequence ID" value="AAG49991.1"/>
    <property type="molecule type" value="Genomic_DNA"/>
</dbReference>
<evidence type="ECO:0000256" key="1">
    <source>
        <dbReference type="ARBA" id="ARBA00004147"/>
    </source>
</evidence>
<evidence type="ECO:0000256" key="3">
    <source>
        <dbReference type="ARBA" id="ARBA00022581"/>
    </source>
</evidence>
<feature type="region of interest" description="Disordered" evidence="6">
    <location>
        <begin position="399"/>
        <end position="533"/>
    </location>
</feature>
<keyword evidence="4" id="KW-0805">Transcription regulation</keyword>
<feature type="compositionally biased region" description="Basic and acidic residues" evidence="6">
    <location>
        <begin position="367"/>
        <end position="380"/>
    </location>
</feature>
<reference evidence="7" key="1">
    <citation type="journal article" date="2001" name="J. Virol.">
        <title>Amino acids of Epstein-Barr virus nuclear antigen 3A essential for repression of Jkappa-mediated transcription and their evolutionary conservation.</title>
        <authorList>
            <person name="Dalbies-Tran R."/>
            <person name="Stigger-Rosser E."/>
            <person name="Dotson T."/>
            <person name="Sample C.E."/>
        </authorList>
    </citation>
    <scope>NUCLEOTIDE SEQUENCE</scope>
</reference>
<evidence type="ECO:0000256" key="2">
    <source>
        <dbReference type="ARBA" id="ARBA00022562"/>
    </source>
</evidence>
<feature type="region of interest" description="Disordered" evidence="6">
    <location>
        <begin position="555"/>
        <end position="576"/>
    </location>
</feature>
<feature type="compositionally biased region" description="Polar residues" evidence="6">
    <location>
        <begin position="477"/>
        <end position="498"/>
    </location>
</feature>
<comment type="subcellular location">
    <subcellularLocation>
        <location evidence="1">Host nucleus</location>
    </subcellularLocation>
</comment>